<dbReference type="InterPro" id="IPR023562">
    <property type="entry name" value="ClpP/TepA"/>
</dbReference>
<dbReference type="GO" id="GO:0004252">
    <property type="term" value="F:serine-type endopeptidase activity"/>
    <property type="evidence" value="ECO:0007669"/>
    <property type="project" value="UniProtKB-EC"/>
</dbReference>
<keyword evidence="3 7" id="KW-0378">Hydrolase</keyword>
<keyword evidence="2 7" id="KW-0645">Protease</keyword>
<dbReference type="Pfam" id="PF18511">
    <property type="entry name" value="F-box_5"/>
    <property type="match status" value="1"/>
</dbReference>
<dbReference type="InterPro" id="IPR041567">
    <property type="entry name" value="COI1_F-box"/>
</dbReference>
<feature type="region of interest" description="Disordered" evidence="9">
    <location>
        <begin position="753"/>
        <end position="778"/>
    </location>
</feature>
<evidence type="ECO:0000256" key="5">
    <source>
        <dbReference type="PROSITE-ProRule" id="PRU10085"/>
    </source>
</evidence>
<dbReference type="OrthoDB" id="550575at2759"/>
<evidence type="ECO:0000256" key="3">
    <source>
        <dbReference type="ARBA" id="ARBA00022801"/>
    </source>
</evidence>
<evidence type="ECO:0000256" key="6">
    <source>
        <dbReference type="PROSITE-ProRule" id="PRU10086"/>
    </source>
</evidence>
<feature type="compositionally biased region" description="Basic and acidic residues" evidence="9">
    <location>
        <begin position="755"/>
        <end position="778"/>
    </location>
</feature>
<feature type="active site" evidence="5">
    <location>
        <position position="607"/>
    </location>
</feature>
<accession>A0A9N7NV47</accession>
<evidence type="ECO:0000313" key="13">
    <source>
        <dbReference type="Proteomes" id="UP001153555"/>
    </source>
</evidence>
<proteinExistence type="inferred from homology"/>
<dbReference type="Gene3D" id="3.80.10.10">
    <property type="entry name" value="Ribonuclease Inhibitor"/>
    <property type="match status" value="1"/>
</dbReference>
<dbReference type="Proteomes" id="UP001153555">
    <property type="component" value="Unassembled WGS sequence"/>
</dbReference>
<feature type="domain" description="Transport inhibitor response 1" evidence="11">
    <location>
        <begin position="81"/>
        <end position="127"/>
    </location>
</feature>
<dbReference type="PRINTS" id="PR00127">
    <property type="entry name" value="CLPPROTEASEP"/>
</dbReference>
<protein>
    <recommendedName>
        <fullName evidence="8">ATP-dependent Clp protease proteolytic subunit</fullName>
        <ecNumber evidence="7">3.4.21.92</ecNumber>
    </recommendedName>
</protein>
<evidence type="ECO:0000259" key="11">
    <source>
        <dbReference type="Pfam" id="PF18791"/>
    </source>
</evidence>
<dbReference type="Pfam" id="PF18791">
    <property type="entry name" value="Transp_inhibit"/>
    <property type="match status" value="1"/>
</dbReference>
<dbReference type="EMBL" id="CACSLK010030184">
    <property type="protein sequence ID" value="CAA0836732.1"/>
    <property type="molecule type" value="Genomic_DNA"/>
</dbReference>
<evidence type="ECO:0000256" key="9">
    <source>
        <dbReference type="SAM" id="MobiDB-lite"/>
    </source>
</evidence>
<dbReference type="InterPro" id="IPR001907">
    <property type="entry name" value="ClpP"/>
</dbReference>
<comment type="caution">
    <text evidence="12">The sequence shown here is derived from an EMBL/GenBank/DDBJ whole genome shotgun (WGS) entry which is preliminary data.</text>
</comment>
<evidence type="ECO:0000256" key="1">
    <source>
        <dbReference type="ARBA" id="ARBA00007039"/>
    </source>
</evidence>
<dbReference type="Pfam" id="PF00574">
    <property type="entry name" value="CLP_protease"/>
    <property type="match status" value="1"/>
</dbReference>
<keyword evidence="4 7" id="KW-0720">Serine protease</keyword>
<dbReference type="EC" id="3.4.21.92" evidence="7"/>
<dbReference type="FunFam" id="3.90.226.10:FF:000001">
    <property type="entry name" value="ATP-dependent Clp protease proteolytic subunit"/>
    <property type="match status" value="1"/>
</dbReference>
<dbReference type="CDD" id="cd07017">
    <property type="entry name" value="S14_ClpP_2"/>
    <property type="match status" value="1"/>
</dbReference>
<dbReference type="PANTHER" id="PTHR10381">
    <property type="entry name" value="ATP-DEPENDENT CLP PROTEASE PROTEOLYTIC SUBUNIT"/>
    <property type="match status" value="1"/>
</dbReference>
<dbReference type="SUPFAM" id="SSF52096">
    <property type="entry name" value="ClpP/crotonase"/>
    <property type="match status" value="1"/>
</dbReference>
<organism evidence="12 13">
    <name type="scientific">Striga hermonthica</name>
    <name type="common">Purple witchweed</name>
    <name type="synonym">Buchnera hermonthica</name>
    <dbReference type="NCBI Taxonomy" id="68872"/>
    <lineage>
        <taxon>Eukaryota</taxon>
        <taxon>Viridiplantae</taxon>
        <taxon>Streptophyta</taxon>
        <taxon>Embryophyta</taxon>
        <taxon>Tracheophyta</taxon>
        <taxon>Spermatophyta</taxon>
        <taxon>Magnoliopsida</taxon>
        <taxon>eudicotyledons</taxon>
        <taxon>Gunneridae</taxon>
        <taxon>Pentapetalae</taxon>
        <taxon>asterids</taxon>
        <taxon>lamiids</taxon>
        <taxon>Lamiales</taxon>
        <taxon>Orobanchaceae</taxon>
        <taxon>Buchnereae</taxon>
        <taxon>Striga</taxon>
    </lineage>
</organism>
<dbReference type="GO" id="GO:0009534">
    <property type="term" value="C:chloroplast thylakoid"/>
    <property type="evidence" value="ECO:0007669"/>
    <property type="project" value="UniProtKB-ARBA"/>
</dbReference>
<evidence type="ECO:0000259" key="10">
    <source>
        <dbReference type="Pfam" id="PF18511"/>
    </source>
</evidence>
<dbReference type="Gene3D" id="3.90.226.10">
    <property type="entry name" value="2-enoyl-CoA Hydratase, Chain A, domain 1"/>
    <property type="match status" value="1"/>
</dbReference>
<dbReference type="Gene3D" id="1.20.1280.50">
    <property type="match status" value="1"/>
</dbReference>
<dbReference type="SUPFAM" id="SSF52047">
    <property type="entry name" value="RNI-like"/>
    <property type="match status" value="1"/>
</dbReference>
<dbReference type="InterPro" id="IPR041101">
    <property type="entry name" value="Transp_inhibit"/>
</dbReference>
<dbReference type="HAMAP" id="MF_00444">
    <property type="entry name" value="ClpP"/>
    <property type="match status" value="1"/>
</dbReference>
<dbReference type="InterPro" id="IPR029045">
    <property type="entry name" value="ClpP/crotonase-like_dom_sf"/>
</dbReference>
<evidence type="ECO:0000313" key="12">
    <source>
        <dbReference type="EMBL" id="CAA0836732.1"/>
    </source>
</evidence>
<dbReference type="CDD" id="cd22159">
    <property type="entry name" value="F-box_AtTIR1-like"/>
    <property type="match status" value="1"/>
</dbReference>
<dbReference type="AlphaFoldDB" id="A0A9N7NV47"/>
<comment type="similarity">
    <text evidence="1 8">Belongs to the peptidase S14 family.</text>
</comment>
<dbReference type="PANTHER" id="PTHR10381:SF50">
    <property type="entry name" value="ATP-DEPENDENT CLP PROTEASE PROTEOLYTIC SUBUNIT 3, CHLOROPLASTIC"/>
    <property type="match status" value="1"/>
</dbReference>
<dbReference type="GO" id="GO:0006515">
    <property type="term" value="P:protein quality control for misfolded or incompletely synthesized proteins"/>
    <property type="evidence" value="ECO:0007669"/>
    <property type="project" value="TreeGrafter"/>
</dbReference>
<dbReference type="PROSITE" id="PS00381">
    <property type="entry name" value="CLP_PROTEASE_SER"/>
    <property type="match status" value="1"/>
</dbReference>
<dbReference type="GO" id="GO:0004176">
    <property type="term" value="F:ATP-dependent peptidase activity"/>
    <property type="evidence" value="ECO:0007669"/>
    <property type="project" value="InterPro"/>
</dbReference>
<name>A0A9N7NV47_STRHE</name>
<dbReference type="InterPro" id="IPR033135">
    <property type="entry name" value="ClpP_His_AS"/>
</dbReference>
<evidence type="ECO:0000256" key="4">
    <source>
        <dbReference type="ARBA" id="ARBA00022825"/>
    </source>
</evidence>
<dbReference type="InterPro" id="IPR018215">
    <property type="entry name" value="ClpP_Ser_AS"/>
</dbReference>
<keyword evidence="13" id="KW-1185">Reference proteome</keyword>
<evidence type="ECO:0000256" key="2">
    <source>
        <dbReference type="ARBA" id="ARBA00022670"/>
    </source>
</evidence>
<sequence length="778" mass="86231">MDEGRLKKISGCTTSGGGGGYDGDDDTVWECVIPYVEDPLDRGAVSLVCKRWYEIDAITRKHVTMALCYTAPPWRLSRRFPQLESLKLKGKPRAAMFNLIPEDWGGYVAPWVEEIVRSFGRMKVLHFRRMIVKDSDLQLLAASFGEVLEVLRLDKCSGFSTDGLLHITRSCRNLRSLFLEESSITENDGQWLHVLAQNNKVLESLNFYMTELMQVSSSDLEMIARNCPSLTTMKISDCDISDLVGFFKAATSLEEFCGGSFSDPPGQVGEVVYNEQLERYGGAAFPPKLCRLALTYLGNTDMPILYPIASRLKRLDLLYALLDTEGHCLLLQRCPNLEILETRNVIGDRGVEVLAEFCKRMKRLRIERGADEQDIEDVEGVVTQRGLTALAQGCLEIEYIAIYVSDITNASLESFGTHSKNLRDFRLRRKGKMEIGLLIANPGPARTAAFMGGAAVSRSKFPQFLHKHRSSSLKAQASSHQSLSSNWDVSNYNSNLNAQASSNHGPSSNCDVSNYAAPSWMPRFEELDTTNMLLRQRIIFLGTQVDDMSADFIISQLLLLDSEDNNKDIKLFINSPGGSVTAGMGIYDAMKLCKCDVSTICVGIAASMGAFILAAGTKGKRLCMPNARVMIHQPHGAAGGKLIETVIRANEMCYHKVKINKILSRITGKPEQQIKLDTDCDNFMDAWEAKAYGLVDEIINDGKPGLVAPIGDLSPPPKIFTLPLWKFEIGDEVENNLPSEEKLLQNGLVGESIGTEEKSIDTEEKNIGTEEKEKAPIL</sequence>
<reference evidence="12" key="1">
    <citation type="submission" date="2019-12" db="EMBL/GenBank/DDBJ databases">
        <authorList>
            <person name="Scholes J."/>
        </authorList>
    </citation>
    <scope>NUCLEOTIDE SEQUENCE</scope>
</reference>
<dbReference type="PROSITE" id="PS00382">
    <property type="entry name" value="CLP_PROTEASE_HIS"/>
    <property type="match status" value="1"/>
</dbReference>
<evidence type="ECO:0000256" key="7">
    <source>
        <dbReference type="RuleBase" id="RU000549"/>
    </source>
</evidence>
<feature type="active site" evidence="6">
    <location>
        <position position="632"/>
    </location>
</feature>
<evidence type="ECO:0000256" key="8">
    <source>
        <dbReference type="RuleBase" id="RU003567"/>
    </source>
</evidence>
<gene>
    <name evidence="12" type="ORF">SHERM_03792</name>
</gene>
<dbReference type="GO" id="GO:0051117">
    <property type="term" value="F:ATPase binding"/>
    <property type="evidence" value="ECO:0007669"/>
    <property type="project" value="TreeGrafter"/>
</dbReference>
<dbReference type="InterPro" id="IPR032675">
    <property type="entry name" value="LRR_dom_sf"/>
</dbReference>
<dbReference type="GO" id="GO:0009840">
    <property type="term" value="C:chloroplastic endopeptidase Clp complex"/>
    <property type="evidence" value="ECO:0007669"/>
    <property type="project" value="UniProtKB-ARBA"/>
</dbReference>
<feature type="domain" description="COI1 F-box" evidence="10">
    <location>
        <begin position="26"/>
        <end position="62"/>
    </location>
</feature>